<dbReference type="PANTHER" id="PTHR35011">
    <property type="entry name" value="2,3-DIKETO-L-GULONATE TRAP TRANSPORTER SMALL PERMEASE PROTEIN YIAM"/>
    <property type="match status" value="1"/>
</dbReference>
<evidence type="ECO:0000256" key="5">
    <source>
        <dbReference type="ARBA" id="ARBA00022692"/>
    </source>
</evidence>
<evidence type="ECO:0000259" key="10">
    <source>
        <dbReference type="Pfam" id="PF04290"/>
    </source>
</evidence>
<reference evidence="11 13" key="1">
    <citation type="submission" date="2015-09" db="EMBL/GenBank/DDBJ databases">
        <authorList>
            <consortium name="Pathogen Informatics"/>
        </authorList>
    </citation>
    <scope>NUCLEOTIDE SEQUENCE [LARGE SCALE GENOMIC DNA]</scope>
    <source>
        <strain evidence="11 13">2789STDY5834970</strain>
    </source>
</reference>
<evidence type="ECO:0000256" key="2">
    <source>
        <dbReference type="ARBA" id="ARBA00022448"/>
    </source>
</evidence>
<dbReference type="GO" id="GO:0005886">
    <property type="term" value="C:plasma membrane"/>
    <property type="evidence" value="ECO:0007669"/>
    <property type="project" value="UniProtKB-SubCell"/>
</dbReference>
<evidence type="ECO:0000313" key="11">
    <source>
        <dbReference type="EMBL" id="CUN11026.1"/>
    </source>
</evidence>
<keyword evidence="2" id="KW-0813">Transport</keyword>
<evidence type="ECO:0000256" key="4">
    <source>
        <dbReference type="ARBA" id="ARBA00022519"/>
    </source>
</evidence>
<evidence type="ECO:0000256" key="6">
    <source>
        <dbReference type="ARBA" id="ARBA00022989"/>
    </source>
</evidence>
<dbReference type="RefSeq" id="WP_055186371.1">
    <property type="nucleotide sequence ID" value="NZ_CYXN01000017.1"/>
</dbReference>
<evidence type="ECO:0000256" key="7">
    <source>
        <dbReference type="ARBA" id="ARBA00023136"/>
    </source>
</evidence>
<comment type="subcellular location">
    <subcellularLocation>
        <location evidence="1">Cell inner membrane</location>
        <topology evidence="1">Multi-pass membrane protein</topology>
    </subcellularLocation>
</comment>
<name>A0A173U9I7_9FIRM</name>
<keyword evidence="7 9" id="KW-0472">Membrane</keyword>
<dbReference type="OrthoDB" id="9814265at2"/>
<evidence type="ECO:0000256" key="9">
    <source>
        <dbReference type="SAM" id="Phobius"/>
    </source>
</evidence>
<reference evidence="12" key="3">
    <citation type="submission" date="2017-07" db="EMBL/GenBank/DDBJ databases">
        <authorList>
            <person name="Sun Z.S."/>
            <person name="Albrecht U."/>
            <person name="Echele G."/>
            <person name="Lee C.C."/>
        </authorList>
    </citation>
    <scope>NUCLEOTIDE SEQUENCE</scope>
    <source>
        <strain evidence="12">CNCM I 4644</strain>
    </source>
</reference>
<dbReference type="GO" id="GO:0015740">
    <property type="term" value="P:C4-dicarboxylate transport"/>
    <property type="evidence" value="ECO:0007669"/>
    <property type="project" value="TreeGrafter"/>
</dbReference>
<accession>A0A173U9I7</accession>
<feature type="transmembrane region" description="Helical" evidence="9">
    <location>
        <begin position="12"/>
        <end position="32"/>
    </location>
</feature>
<evidence type="ECO:0000256" key="8">
    <source>
        <dbReference type="ARBA" id="ARBA00038436"/>
    </source>
</evidence>
<gene>
    <name evidence="12" type="ORF">CGS59_06135</name>
    <name evidence="11" type="ORF">ERS852582_01964</name>
</gene>
<proteinExistence type="inferred from homology"/>
<dbReference type="Proteomes" id="UP000220480">
    <property type="component" value="Unassembled WGS sequence"/>
</dbReference>
<reference evidence="12 14" key="2">
    <citation type="journal article" date="2017" name="Front. Microbiol.">
        <title>New Insights into the Diversity of the Genus Faecalibacterium.</title>
        <authorList>
            <person name="Benevides L."/>
            <person name="Burman S."/>
            <person name="Martin R."/>
            <person name="Robert V."/>
            <person name="Thomas M."/>
            <person name="Miquel S."/>
            <person name="Chain F."/>
            <person name="Sokol H."/>
            <person name="Bermudez-Humaran L.G."/>
            <person name="Morrison M."/>
            <person name="Langella P."/>
            <person name="Azevedo V.A."/>
            <person name="Chatel J.M."/>
            <person name="Soares S."/>
        </authorList>
    </citation>
    <scope>NUCLEOTIDE SEQUENCE [LARGE SCALE GENOMIC DNA]</scope>
    <source>
        <strain evidence="12 14">CNCM I 4644</strain>
    </source>
</reference>
<feature type="domain" description="Tripartite ATP-independent periplasmic transporters DctQ component" evidence="10">
    <location>
        <begin position="27"/>
        <end position="151"/>
    </location>
</feature>
<dbReference type="InterPro" id="IPR055348">
    <property type="entry name" value="DctQ"/>
</dbReference>
<evidence type="ECO:0000256" key="3">
    <source>
        <dbReference type="ARBA" id="ARBA00022475"/>
    </source>
</evidence>
<feature type="transmembrane region" description="Helical" evidence="9">
    <location>
        <begin position="85"/>
        <end position="107"/>
    </location>
</feature>
<dbReference type="Pfam" id="PF04290">
    <property type="entry name" value="DctQ"/>
    <property type="match status" value="1"/>
</dbReference>
<keyword evidence="6 9" id="KW-1133">Transmembrane helix</keyword>
<dbReference type="GO" id="GO:0022857">
    <property type="term" value="F:transmembrane transporter activity"/>
    <property type="evidence" value="ECO:0007669"/>
    <property type="project" value="TreeGrafter"/>
</dbReference>
<keyword evidence="3" id="KW-1003">Cell membrane</keyword>
<evidence type="ECO:0000256" key="1">
    <source>
        <dbReference type="ARBA" id="ARBA00004429"/>
    </source>
</evidence>
<feature type="transmembrane region" description="Helical" evidence="9">
    <location>
        <begin position="47"/>
        <end position="65"/>
    </location>
</feature>
<protein>
    <submittedName>
        <fullName evidence="11 12">TRAP transporter small permease</fullName>
    </submittedName>
</protein>
<evidence type="ECO:0000313" key="13">
    <source>
        <dbReference type="Proteomes" id="UP000095649"/>
    </source>
</evidence>
<dbReference type="AlphaFoldDB" id="A0A173U9I7"/>
<comment type="similarity">
    <text evidence="8">Belongs to the TRAP transporter small permease family.</text>
</comment>
<feature type="transmembrane region" description="Helical" evidence="9">
    <location>
        <begin position="127"/>
        <end position="145"/>
    </location>
</feature>
<dbReference type="PANTHER" id="PTHR35011:SF2">
    <property type="entry name" value="2,3-DIKETO-L-GULONATE TRAP TRANSPORTER SMALL PERMEASE PROTEIN YIAM"/>
    <property type="match status" value="1"/>
</dbReference>
<dbReference type="InterPro" id="IPR007387">
    <property type="entry name" value="TRAP_DctQ"/>
</dbReference>
<keyword evidence="5 9" id="KW-0812">Transmembrane</keyword>
<dbReference type="Proteomes" id="UP000095649">
    <property type="component" value="Unassembled WGS sequence"/>
</dbReference>
<evidence type="ECO:0000313" key="14">
    <source>
        <dbReference type="Proteomes" id="UP000220480"/>
    </source>
</evidence>
<dbReference type="EMBL" id="CYXN01000017">
    <property type="protein sequence ID" value="CUN11026.1"/>
    <property type="molecule type" value="Genomic_DNA"/>
</dbReference>
<sequence>MKKLDKILDNVMRFLMAVAMFALLAGGTWQIFTRWILRNPSTVTDEFLRYVLIWASMIGSAYCFYKDKHLALDLVKGRAKGAFNVVLSVFIEAAIVFFVGYVFVYGGWKLTANATNVSSVMRIPFKFLYSILPISGVFIILARALKYVQLFAERKEKKGENA</sequence>
<evidence type="ECO:0000313" key="12">
    <source>
        <dbReference type="EMBL" id="PDX84242.1"/>
    </source>
</evidence>
<keyword evidence="4" id="KW-0997">Cell inner membrane</keyword>
<dbReference type="EMBL" id="NMTZ01000017">
    <property type="protein sequence ID" value="PDX84242.1"/>
    <property type="molecule type" value="Genomic_DNA"/>
</dbReference>
<organism evidence="11 13">
    <name type="scientific">Faecalibacterium prausnitzii</name>
    <dbReference type="NCBI Taxonomy" id="853"/>
    <lineage>
        <taxon>Bacteria</taxon>
        <taxon>Bacillati</taxon>
        <taxon>Bacillota</taxon>
        <taxon>Clostridia</taxon>
        <taxon>Eubacteriales</taxon>
        <taxon>Oscillospiraceae</taxon>
        <taxon>Faecalibacterium</taxon>
    </lineage>
</organism>